<reference evidence="2" key="1">
    <citation type="submission" date="2020-08" db="EMBL/GenBank/DDBJ databases">
        <title>Multicomponent nature underlies the extraordinary mechanical properties of spider dragline silk.</title>
        <authorList>
            <person name="Kono N."/>
            <person name="Nakamura H."/>
            <person name="Mori M."/>
            <person name="Yoshida Y."/>
            <person name="Ohtoshi R."/>
            <person name="Malay A.D."/>
            <person name="Moran D.A.P."/>
            <person name="Tomita M."/>
            <person name="Numata K."/>
            <person name="Arakawa K."/>
        </authorList>
    </citation>
    <scope>NUCLEOTIDE SEQUENCE</scope>
</reference>
<feature type="domain" description="DUF4371" evidence="1">
    <location>
        <begin position="2"/>
        <end position="157"/>
    </location>
</feature>
<proteinExistence type="predicted"/>
<accession>A0A8X7C2J3</accession>
<dbReference type="EMBL" id="BMAV01009921">
    <property type="protein sequence ID" value="GFY54556.1"/>
    <property type="molecule type" value="Genomic_DNA"/>
</dbReference>
<dbReference type="OrthoDB" id="6461849at2759"/>
<evidence type="ECO:0000313" key="3">
    <source>
        <dbReference type="Proteomes" id="UP000886998"/>
    </source>
</evidence>
<dbReference type="Proteomes" id="UP000886998">
    <property type="component" value="Unassembled WGS sequence"/>
</dbReference>
<sequence length="162" mass="18906">MLDIVQFLAKQNSALRDHREDDTSTNRGNFLELVYFLAKYDPVLREHSVRIKMGQNSSLTYMAPQFQNKFIEIFRNKVRQAIIARVQKAKYYSRIFDSIPDTSHKDQISQVVRYVLIENQKVRVDESFIDFLETKNKTAEGISDIIVSKLKADGLDIINCRE</sequence>
<gene>
    <name evidence="2" type="ORF">TNIN_451981</name>
</gene>
<dbReference type="PANTHER" id="PTHR45749">
    <property type="match status" value="1"/>
</dbReference>
<name>A0A8X7C2J3_9ARAC</name>
<comment type="caution">
    <text evidence="2">The sequence shown here is derived from an EMBL/GenBank/DDBJ whole genome shotgun (WGS) entry which is preliminary data.</text>
</comment>
<dbReference type="PANTHER" id="PTHR45749:SF21">
    <property type="entry name" value="DUF4371 DOMAIN-CONTAINING PROTEIN"/>
    <property type="match status" value="1"/>
</dbReference>
<dbReference type="InterPro" id="IPR025398">
    <property type="entry name" value="DUF4371"/>
</dbReference>
<organism evidence="2 3">
    <name type="scientific">Trichonephila inaurata madagascariensis</name>
    <dbReference type="NCBI Taxonomy" id="2747483"/>
    <lineage>
        <taxon>Eukaryota</taxon>
        <taxon>Metazoa</taxon>
        <taxon>Ecdysozoa</taxon>
        <taxon>Arthropoda</taxon>
        <taxon>Chelicerata</taxon>
        <taxon>Arachnida</taxon>
        <taxon>Araneae</taxon>
        <taxon>Araneomorphae</taxon>
        <taxon>Entelegynae</taxon>
        <taxon>Araneoidea</taxon>
        <taxon>Nephilidae</taxon>
        <taxon>Trichonephila</taxon>
        <taxon>Trichonephila inaurata</taxon>
    </lineage>
</organism>
<dbReference type="Pfam" id="PF14291">
    <property type="entry name" value="DUF4371"/>
    <property type="match status" value="1"/>
</dbReference>
<evidence type="ECO:0000313" key="2">
    <source>
        <dbReference type="EMBL" id="GFY54556.1"/>
    </source>
</evidence>
<keyword evidence="3" id="KW-1185">Reference proteome</keyword>
<protein>
    <recommendedName>
        <fullName evidence="1">DUF4371 domain-containing protein</fullName>
    </recommendedName>
</protein>
<dbReference type="AlphaFoldDB" id="A0A8X7C2J3"/>
<evidence type="ECO:0000259" key="1">
    <source>
        <dbReference type="Pfam" id="PF14291"/>
    </source>
</evidence>